<gene>
    <name evidence="2" type="ORF">STAS_24729</name>
</gene>
<sequence>MQRPVLLPCLNRGGANREGDEEGSGGPEEGAGGDDVGPIVADGEVGGERVAGGLDDGSEEGEGAEASGVGVEGGADLLIDPRQQGLVGPLHDSSEIDQDEGRRLRSHHLFQIPHSSESICPPALTLTGHRIFVV</sequence>
<name>A0A5A7QRJ0_STRAF</name>
<dbReference type="Proteomes" id="UP000325081">
    <property type="component" value="Unassembled WGS sequence"/>
</dbReference>
<dbReference type="EMBL" id="BKCP01007959">
    <property type="protein sequence ID" value="GER47616.1"/>
    <property type="molecule type" value="Genomic_DNA"/>
</dbReference>
<evidence type="ECO:0000313" key="2">
    <source>
        <dbReference type="EMBL" id="GER47616.1"/>
    </source>
</evidence>
<dbReference type="OrthoDB" id="440755at2759"/>
<comment type="caution">
    <text evidence="2">The sequence shown here is derived from an EMBL/GenBank/DDBJ whole genome shotgun (WGS) entry which is preliminary data.</text>
</comment>
<keyword evidence="2" id="KW-0808">Transferase</keyword>
<feature type="compositionally biased region" description="Gly residues" evidence="1">
    <location>
        <begin position="24"/>
        <end position="35"/>
    </location>
</feature>
<evidence type="ECO:0000256" key="1">
    <source>
        <dbReference type="SAM" id="MobiDB-lite"/>
    </source>
</evidence>
<keyword evidence="2" id="KW-0489">Methyltransferase</keyword>
<dbReference type="GO" id="GO:0008168">
    <property type="term" value="F:methyltransferase activity"/>
    <property type="evidence" value="ECO:0007669"/>
    <property type="project" value="UniProtKB-KW"/>
</dbReference>
<reference evidence="3" key="1">
    <citation type="journal article" date="2019" name="Curr. Biol.">
        <title>Genome Sequence of Striga asiatica Provides Insight into the Evolution of Plant Parasitism.</title>
        <authorList>
            <person name="Yoshida S."/>
            <person name="Kim S."/>
            <person name="Wafula E.K."/>
            <person name="Tanskanen J."/>
            <person name="Kim Y.M."/>
            <person name="Honaas L."/>
            <person name="Yang Z."/>
            <person name="Spallek T."/>
            <person name="Conn C.E."/>
            <person name="Ichihashi Y."/>
            <person name="Cheong K."/>
            <person name="Cui S."/>
            <person name="Der J.P."/>
            <person name="Gundlach H."/>
            <person name="Jiao Y."/>
            <person name="Hori C."/>
            <person name="Ishida J.K."/>
            <person name="Kasahara H."/>
            <person name="Kiba T."/>
            <person name="Kim M.S."/>
            <person name="Koo N."/>
            <person name="Laohavisit A."/>
            <person name="Lee Y.H."/>
            <person name="Lumba S."/>
            <person name="McCourt P."/>
            <person name="Mortimer J.C."/>
            <person name="Mutuku J.M."/>
            <person name="Nomura T."/>
            <person name="Sasaki-Sekimoto Y."/>
            <person name="Seto Y."/>
            <person name="Wang Y."/>
            <person name="Wakatake T."/>
            <person name="Sakakibara H."/>
            <person name="Demura T."/>
            <person name="Yamaguchi S."/>
            <person name="Yoneyama K."/>
            <person name="Manabe R.I."/>
            <person name="Nelson D.C."/>
            <person name="Schulman A.H."/>
            <person name="Timko M.P."/>
            <person name="dePamphilis C.W."/>
            <person name="Choi D."/>
            <person name="Shirasu K."/>
        </authorList>
    </citation>
    <scope>NUCLEOTIDE SEQUENCE [LARGE SCALE GENOMIC DNA]</scope>
    <source>
        <strain evidence="3">cv. UVA1</strain>
    </source>
</reference>
<dbReference type="GO" id="GO:0032259">
    <property type="term" value="P:methylation"/>
    <property type="evidence" value="ECO:0007669"/>
    <property type="project" value="UniProtKB-KW"/>
</dbReference>
<dbReference type="AlphaFoldDB" id="A0A5A7QRJ0"/>
<protein>
    <submittedName>
        <fullName evidence="2">DNA (Cytosine-5)-methyltransferase 3A</fullName>
    </submittedName>
</protein>
<evidence type="ECO:0000313" key="3">
    <source>
        <dbReference type="Proteomes" id="UP000325081"/>
    </source>
</evidence>
<proteinExistence type="predicted"/>
<keyword evidence="3" id="KW-1185">Reference proteome</keyword>
<organism evidence="2 3">
    <name type="scientific">Striga asiatica</name>
    <name type="common">Asiatic witchweed</name>
    <name type="synonym">Buchnera asiatica</name>
    <dbReference type="NCBI Taxonomy" id="4170"/>
    <lineage>
        <taxon>Eukaryota</taxon>
        <taxon>Viridiplantae</taxon>
        <taxon>Streptophyta</taxon>
        <taxon>Embryophyta</taxon>
        <taxon>Tracheophyta</taxon>
        <taxon>Spermatophyta</taxon>
        <taxon>Magnoliopsida</taxon>
        <taxon>eudicotyledons</taxon>
        <taxon>Gunneridae</taxon>
        <taxon>Pentapetalae</taxon>
        <taxon>asterids</taxon>
        <taxon>lamiids</taxon>
        <taxon>Lamiales</taxon>
        <taxon>Orobanchaceae</taxon>
        <taxon>Buchnereae</taxon>
        <taxon>Striga</taxon>
    </lineage>
</organism>
<accession>A0A5A7QRJ0</accession>
<feature type="region of interest" description="Disordered" evidence="1">
    <location>
        <begin position="1"/>
        <end position="74"/>
    </location>
</feature>